<evidence type="ECO:0000313" key="3">
    <source>
        <dbReference type="Proteomes" id="UP000037035"/>
    </source>
</evidence>
<keyword evidence="1" id="KW-0812">Transmembrane</keyword>
<keyword evidence="1" id="KW-0472">Membrane</keyword>
<feature type="transmembrane region" description="Helical" evidence="1">
    <location>
        <begin position="101"/>
        <end position="119"/>
    </location>
</feature>
<dbReference type="AlphaFoldDB" id="A0A0L6U7W1"/>
<gene>
    <name evidence="2" type="ORF">VP01_921g4</name>
</gene>
<keyword evidence="3" id="KW-1185">Reference proteome</keyword>
<name>A0A0L6U7W1_9BASI</name>
<reference evidence="2 3" key="1">
    <citation type="submission" date="2015-08" db="EMBL/GenBank/DDBJ databases">
        <title>Next Generation Sequencing and Analysis of the Genome of Puccinia sorghi L Schw, the Causal Agent of Maize Common Rust.</title>
        <authorList>
            <person name="Rochi L."/>
            <person name="Burguener G."/>
            <person name="Darino M."/>
            <person name="Turjanski A."/>
            <person name="Kreff E."/>
            <person name="Dieguez M.J."/>
            <person name="Sacco F."/>
        </authorList>
    </citation>
    <scope>NUCLEOTIDE SEQUENCE [LARGE SCALE GENOMIC DNA]</scope>
    <source>
        <strain evidence="2 3">RO10H11247</strain>
    </source>
</reference>
<dbReference type="VEuPathDB" id="FungiDB:VP01_921g4"/>
<feature type="non-terminal residue" evidence="2">
    <location>
        <position position="140"/>
    </location>
</feature>
<keyword evidence="1" id="KW-1133">Transmembrane helix</keyword>
<dbReference type="EMBL" id="LAVV01014849">
    <property type="protein sequence ID" value="KNZ44382.1"/>
    <property type="molecule type" value="Genomic_DNA"/>
</dbReference>
<protein>
    <submittedName>
        <fullName evidence="2">Uncharacterized protein</fullName>
    </submittedName>
</protein>
<accession>A0A0L6U7W1</accession>
<sequence length="140" mass="16792">MRRSYGQQEKETHSSWQVPVLGRRQEVISLNRMFQEIYYSLEFQNRIELVFKLRQRTRCWRDITGDEMEVTAQHFCHEYYRIFFSSYGKLSTQLFFCKDKLILLLCATCCPLAVNAILINPHGTSHRGQFFGFYWTVMVK</sequence>
<organism evidence="2 3">
    <name type="scientific">Puccinia sorghi</name>
    <dbReference type="NCBI Taxonomy" id="27349"/>
    <lineage>
        <taxon>Eukaryota</taxon>
        <taxon>Fungi</taxon>
        <taxon>Dikarya</taxon>
        <taxon>Basidiomycota</taxon>
        <taxon>Pucciniomycotina</taxon>
        <taxon>Pucciniomycetes</taxon>
        <taxon>Pucciniales</taxon>
        <taxon>Pucciniaceae</taxon>
        <taxon>Puccinia</taxon>
    </lineage>
</organism>
<dbReference type="Proteomes" id="UP000037035">
    <property type="component" value="Unassembled WGS sequence"/>
</dbReference>
<evidence type="ECO:0000313" key="2">
    <source>
        <dbReference type="EMBL" id="KNZ44382.1"/>
    </source>
</evidence>
<comment type="caution">
    <text evidence="2">The sequence shown here is derived from an EMBL/GenBank/DDBJ whole genome shotgun (WGS) entry which is preliminary data.</text>
</comment>
<proteinExistence type="predicted"/>
<evidence type="ECO:0000256" key="1">
    <source>
        <dbReference type="SAM" id="Phobius"/>
    </source>
</evidence>
<dbReference type="STRING" id="27349.A0A0L6U7W1"/>